<dbReference type="InterPro" id="IPR039261">
    <property type="entry name" value="FNR_nucleotide-bd"/>
</dbReference>
<feature type="transmembrane region" description="Helical" evidence="7">
    <location>
        <begin position="739"/>
        <end position="760"/>
    </location>
</feature>
<feature type="transmembrane region" description="Helical" evidence="7">
    <location>
        <begin position="105"/>
        <end position="130"/>
    </location>
</feature>
<keyword evidence="10" id="KW-1185">Reference proteome</keyword>
<gene>
    <name evidence="9" type="ORF">QTG54_004865</name>
</gene>
<dbReference type="InterPro" id="IPR000537">
    <property type="entry name" value="UbiA_prenyltransferase"/>
</dbReference>
<evidence type="ECO:0000256" key="5">
    <source>
        <dbReference type="ARBA" id="ARBA00022989"/>
    </source>
</evidence>
<reference evidence="9" key="1">
    <citation type="submission" date="2023-06" db="EMBL/GenBank/DDBJ databases">
        <title>Survivors Of The Sea: Transcriptome response of Skeletonema marinoi to long-term dormancy.</title>
        <authorList>
            <person name="Pinder M.I.M."/>
            <person name="Kourtchenko O."/>
            <person name="Robertson E.K."/>
            <person name="Larsson T."/>
            <person name="Maumus F."/>
            <person name="Osuna-Cruz C.M."/>
            <person name="Vancaester E."/>
            <person name="Stenow R."/>
            <person name="Vandepoele K."/>
            <person name="Ploug H."/>
            <person name="Bruchert V."/>
            <person name="Godhe A."/>
            <person name="Topel M."/>
        </authorList>
    </citation>
    <scope>NUCLEOTIDE SEQUENCE</scope>
    <source>
        <strain evidence="9">R05AC</strain>
    </source>
</reference>
<feature type="transmembrane region" description="Helical" evidence="7">
    <location>
        <begin position="660"/>
        <end position="682"/>
    </location>
</feature>
<evidence type="ECO:0000256" key="7">
    <source>
        <dbReference type="SAM" id="Phobius"/>
    </source>
</evidence>
<keyword evidence="4 7" id="KW-0812">Transmembrane</keyword>
<evidence type="ECO:0000256" key="1">
    <source>
        <dbReference type="ARBA" id="ARBA00004141"/>
    </source>
</evidence>
<comment type="similarity">
    <text evidence="2">Belongs to the UbiA prenyltransferase family.</text>
</comment>
<feature type="chain" id="PRO_5042206590" evidence="8">
    <location>
        <begin position="24"/>
        <end position="818"/>
    </location>
</feature>
<dbReference type="Proteomes" id="UP001224775">
    <property type="component" value="Unassembled WGS sequence"/>
</dbReference>
<evidence type="ECO:0000256" key="2">
    <source>
        <dbReference type="ARBA" id="ARBA00005985"/>
    </source>
</evidence>
<proteinExistence type="inferred from homology"/>
<comment type="subcellular location">
    <subcellularLocation>
        <location evidence="1">Membrane</location>
        <topology evidence="1">Multi-pass membrane protein</topology>
    </subcellularLocation>
</comment>
<keyword evidence="3 9" id="KW-0808">Transferase</keyword>
<dbReference type="NCBIfam" id="NF009525">
    <property type="entry name" value="PRK12887.1"/>
    <property type="match status" value="1"/>
</dbReference>
<feature type="transmembrane region" description="Helical" evidence="7">
    <location>
        <begin position="766"/>
        <end position="784"/>
    </location>
</feature>
<evidence type="ECO:0000256" key="8">
    <source>
        <dbReference type="SAM" id="SignalP"/>
    </source>
</evidence>
<dbReference type="AlphaFoldDB" id="A0AAD8YDS1"/>
<keyword evidence="6 7" id="KW-0472">Membrane</keyword>
<dbReference type="PANTHER" id="PTHR43009">
    <property type="entry name" value="HOMOGENTISATE SOLANESYLTRANSFERASE, CHLOROPLASTIC"/>
    <property type="match status" value="1"/>
</dbReference>
<dbReference type="Gene3D" id="3.40.50.80">
    <property type="entry name" value="Nucleotide-binding domain of ferredoxin-NADP reductase (FNR) module"/>
    <property type="match status" value="1"/>
</dbReference>
<accession>A0AAD8YDS1</accession>
<dbReference type="GO" id="GO:0016020">
    <property type="term" value="C:membrane"/>
    <property type="evidence" value="ECO:0007669"/>
    <property type="project" value="UniProtKB-SubCell"/>
</dbReference>
<dbReference type="EC" id="2.5.1.117" evidence="9"/>
<protein>
    <submittedName>
        <fullName evidence="9">Homogentisate solanesyltransferase</fullName>
        <ecNumber evidence="9">2.5.1.117</ecNumber>
    </submittedName>
</protein>
<evidence type="ECO:0000256" key="4">
    <source>
        <dbReference type="ARBA" id="ARBA00022692"/>
    </source>
</evidence>
<evidence type="ECO:0000313" key="10">
    <source>
        <dbReference type="Proteomes" id="UP001224775"/>
    </source>
</evidence>
<keyword evidence="8" id="KW-0732">Signal</keyword>
<comment type="caution">
    <text evidence="9">The sequence shown here is derived from an EMBL/GenBank/DDBJ whole genome shotgun (WGS) entry which is preliminary data.</text>
</comment>
<keyword evidence="5 7" id="KW-1133">Transmembrane helix</keyword>
<evidence type="ECO:0000256" key="6">
    <source>
        <dbReference type="ARBA" id="ARBA00023136"/>
    </source>
</evidence>
<dbReference type="InterPro" id="IPR044502">
    <property type="entry name" value="AtHST-like"/>
</dbReference>
<evidence type="ECO:0000256" key="3">
    <source>
        <dbReference type="ARBA" id="ARBA00022679"/>
    </source>
</evidence>
<feature type="transmembrane region" description="Helical" evidence="7">
    <location>
        <begin position="566"/>
        <end position="587"/>
    </location>
</feature>
<dbReference type="EMBL" id="JATAAI010000007">
    <property type="protein sequence ID" value="KAK1744332.1"/>
    <property type="molecule type" value="Genomic_DNA"/>
</dbReference>
<name>A0AAD8YDS1_9STRA</name>
<feature type="signal peptide" evidence="8">
    <location>
        <begin position="1"/>
        <end position="23"/>
    </location>
</feature>
<dbReference type="PANTHER" id="PTHR43009:SF7">
    <property type="entry name" value="HOMOGENTISATE GERANYLGERANYLTRANSFERASE, CHLOROPLASTIC"/>
    <property type="match status" value="1"/>
</dbReference>
<dbReference type="Pfam" id="PF01040">
    <property type="entry name" value="UbiA"/>
    <property type="match status" value="1"/>
</dbReference>
<feature type="transmembrane region" description="Helical" evidence="7">
    <location>
        <begin position="610"/>
        <end position="630"/>
    </location>
</feature>
<dbReference type="CDD" id="cd13960">
    <property type="entry name" value="PT_UbiA_HPT1"/>
    <property type="match status" value="1"/>
</dbReference>
<sequence length="818" mass="88697">MMHTTIMLRIATICALLLSSAVAFSPGPRQLVHKTTHLRPEVVGNSRIYNTISGRGTNTALRATAESVLAPITTSNLAVSIDKPLLTPVEYGYRSTSPTNIWRSFLAVLLSDVFKTAIVAFLIAAGVTLLSKCLTGKAASSALSNIYNNISTKLKKFAAVITKSSRAKPVDRPVPMPFEGDGGWGKCTLRSKKNVGTSPFTVYEFALPKPEYNIPLALGQQVDFCCLSSDDDICMGSFYPYEVGNESGSIQRGVLKIVVPDSESVEKNAAQVGMGNSKFIEVLKDEMHTGDEIAIKPGKSFLQYNGKHVPVTDMVCVASGLGIVPIVDQVKSISPKGTSSVKTTSVVWINENRSDFDLAMDELEKEYMKYSTKLAVSCIMDDLKKPLDKNREVEEAVPYFNAGTMAVVSGPKRFAETAKAYLNRKGYPDNCILFAHDSLKSYESGLPQVNGTAVQYSGTRTLDNVLTTTNAPTTPILSISSLSIPKKSPTSLNAVEGDFDPDAIKNSVSAVQSGSIKARLRALYKFTRPHTIRGTILASFAGTTRALIDTPGAIATANWGALLPRAFIGMIALLLGNAFIVGINQIFDKDIDVLNKPFLPVASGEMSERVAWFAVLFSGIVGPAIVYNFFPMMLFKLYMLGWTLGMVYSVPPLRTKRNPLAAGLTIATVRGFLLNFGVYYAVKDAIGAPFGWSPKVSFIARFMTAFATVIAVTKDLPDIEGDKAYNISTLATKLGVSKIANGATVCLLLNYIHAILTGVLSKAGTFNVIPMVGGHAALAVMLLTRFKSLEPEKLASIKTYYKHIWDLFYLEYFLYTLI</sequence>
<evidence type="ECO:0000313" key="9">
    <source>
        <dbReference type="EMBL" id="KAK1744332.1"/>
    </source>
</evidence>
<dbReference type="InterPro" id="IPR044878">
    <property type="entry name" value="UbiA_sf"/>
</dbReference>
<dbReference type="SUPFAM" id="SSF52343">
    <property type="entry name" value="Ferredoxin reductase-like, C-terminal NADP-linked domain"/>
    <property type="match status" value="1"/>
</dbReference>
<dbReference type="GO" id="GO:0010357">
    <property type="term" value="F:homogentisate solanesyltransferase activity"/>
    <property type="evidence" value="ECO:0007669"/>
    <property type="project" value="UniProtKB-EC"/>
</dbReference>
<organism evidence="9 10">
    <name type="scientific">Skeletonema marinoi</name>
    <dbReference type="NCBI Taxonomy" id="267567"/>
    <lineage>
        <taxon>Eukaryota</taxon>
        <taxon>Sar</taxon>
        <taxon>Stramenopiles</taxon>
        <taxon>Ochrophyta</taxon>
        <taxon>Bacillariophyta</taxon>
        <taxon>Coscinodiscophyceae</taxon>
        <taxon>Thalassiosirophycidae</taxon>
        <taxon>Thalassiosirales</taxon>
        <taxon>Skeletonemataceae</taxon>
        <taxon>Skeletonema</taxon>
        <taxon>Skeletonema marinoi-dohrnii complex</taxon>
    </lineage>
</organism>
<dbReference type="Gene3D" id="1.10.357.140">
    <property type="entry name" value="UbiA prenyltransferase"/>
    <property type="match status" value="1"/>
</dbReference>